<dbReference type="PROSITE" id="PS51257">
    <property type="entry name" value="PROKAR_LIPOPROTEIN"/>
    <property type="match status" value="1"/>
</dbReference>
<dbReference type="EMBL" id="CP003154">
    <property type="protein sequence ID" value="AFL75218.1"/>
    <property type="molecule type" value="Genomic_DNA"/>
</dbReference>
<feature type="compositionally biased region" description="Low complexity" evidence="1">
    <location>
        <begin position="230"/>
        <end position="239"/>
    </location>
</feature>
<dbReference type="KEGG" id="tvi:Thivi_3348"/>
<feature type="compositionally biased region" description="Pro residues" evidence="1">
    <location>
        <begin position="147"/>
        <end position="171"/>
    </location>
</feature>
<dbReference type="InterPro" id="IPR011990">
    <property type="entry name" value="TPR-like_helical_dom_sf"/>
</dbReference>
<organism evidence="2 3">
    <name type="scientific">Thiocystis violascens (strain ATCC 17096 / DSM 198 / 6111)</name>
    <name type="common">Chromatium violascens</name>
    <dbReference type="NCBI Taxonomy" id="765911"/>
    <lineage>
        <taxon>Bacteria</taxon>
        <taxon>Pseudomonadati</taxon>
        <taxon>Pseudomonadota</taxon>
        <taxon>Gammaproteobacteria</taxon>
        <taxon>Chromatiales</taxon>
        <taxon>Chromatiaceae</taxon>
        <taxon>Thiocystis</taxon>
    </lineage>
</organism>
<feature type="compositionally biased region" description="Pro residues" evidence="1">
    <location>
        <begin position="215"/>
        <end position="229"/>
    </location>
</feature>
<sequence length="333" mass="33701">MMDISTRLPTILMAAVGLTACAMEPREGPPAPVVQVAPRLPAEPVAAPAPETIRQTAPTPKPAAPVKAKTTLYAYRDPGAPPEPEPADPPASDPTPAAPAVGAAPVKPAAPRTVQGAPTPTPDAKPAPAKPAVPAKPATPSIARTAPKPPEAAPSAPRKPIPTPPATPAPAPTVAKAEPAPRPTPTPAPTVAKVEPAPPRVAPPAPEQPTVKATPPAPAAPPIAAPSLPPAAQALASQAEQQRQSGDYAGAAASLERSLRIAPREAYLWNRLARVRMEQGQGSQAGNLAARSNDLAGANAVVKKDNWRIIAESKRRAGDTSGAAEADRRAGAD</sequence>
<gene>
    <name evidence="2" type="ordered locus">Thivi_3348</name>
</gene>
<evidence type="ECO:0000313" key="3">
    <source>
        <dbReference type="Proteomes" id="UP000006062"/>
    </source>
</evidence>
<dbReference type="eggNOG" id="COG0457">
    <property type="taxonomic scope" value="Bacteria"/>
</dbReference>
<feature type="compositionally biased region" description="Pro residues" evidence="1">
    <location>
        <begin position="196"/>
        <end position="207"/>
    </location>
</feature>
<accession>I3YE00</accession>
<evidence type="ECO:0000313" key="2">
    <source>
        <dbReference type="EMBL" id="AFL75218.1"/>
    </source>
</evidence>
<dbReference type="AlphaFoldDB" id="I3YE00"/>
<dbReference type="RefSeq" id="WP_014779624.1">
    <property type="nucleotide sequence ID" value="NC_018012.1"/>
</dbReference>
<feature type="compositionally biased region" description="Low complexity" evidence="1">
    <location>
        <begin position="98"/>
        <end position="111"/>
    </location>
</feature>
<feature type="compositionally biased region" description="Pro residues" evidence="1">
    <location>
        <begin position="79"/>
        <end position="97"/>
    </location>
</feature>
<reference evidence="2 3" key="1">
    <citation type="submission" date="2012-06" db="EMBL/GenBank/DDBJ databases">
        <title>Complete sequence of Thiocystis violascens DSM 198.</title>
        <authorList>
            <consortium name="US DOE Joint Genome Institute"/>
            <person name="Lucas S."/>
            <person name="Han J."/>
            <person name="Lapidus A."/>
            <person name="Cheng J.-F."/>
            <person name="Goodwin L."/>
            <person name="Pitluck S."/>
            <person name="Peters L."/>
            <person name="Ovchinnikova G."/>
            <person name="Teshima H."/>
            <person name="Detter J.C."/>
            <person name="Han C."/>
            <person name="Tapia R."/>
            <person name="Land M."/>
            <person name="Hauser L."/>
            <person name="Kyrpides N."/>
            <person name="Ivanova N."/>
            <person name="Pagani I."/>
            <person name="Vogl K."/>
            <person name="Liu Z."/>
            <person name="Frigaard N.-U."/>
            <person name="Bryant D."/>
            <person name="Woyke T."/>
        </authorList>
    </citation>
    <scope>NUCLEOTIDE SEQUENCE [LARGE SCALE GENOMIC DNA]</scope>
    <source>
        <strain evidence="3">ATCC 17096 / DSM 198 / 6111</strain>
    </source>
</reference>
<dbReference type="STRING" id="765911.Thivi_3348"/>
<proteinExistence type="predicted"/>
<dbReference type="SUPFAM" id="SSF48452">
    <property type="entry name" value="TPR-like"/>
    <property type="match status" value="1"/>
</dbReference>
<evidence type="ECO:0000256" key="1">
    <source>
        <dbReference type="SAM" id="MobiDB-lite"/>
    </source>
</evidence>
<feature type="region of interest" description="Disordered" evidence="1">
    <location>
        <begin position="312"/>
        <end position="333"/>
    </location>
</feature>
<name>I3YE00_THIV6</name>
<dbReference type="OrthoDB" id="6196966at2"/>
<dbReference type="Gene3D" id="1.25.40.10">
    <property type="entry name" value="Tetratricopeptide repeat domain"/>
    <property type="match status" value="1"/>
</dbReference>
<feature type="region of interest" description="Disordered" evidence="1">
    <location>
        <begin position="45"/>
        <end position="253"/>
    </location>
</feature>
<keyword evidence="3" id="KW-1185">Reference proteome</keyword>
<dbReference type="Proteomes" id="UP000006062">
    <property type="component" value="Chromosome"/>
</dbReference>
<dbReference type="HOGENOM" id="CLU_083810_0_0_6"/>
<feature type="region of interest" description="Disordered" evidence="1">
    <location>
        <begin position="278"/>
        <end position="297"/>
    </location>
</feature>
<feature type="compositionally biased region" description="Pro residues" evidence="1">
    <location>
        <begin position="119"/>
        <end position="131"/>
    </location>
</feature>
<protein>
    <submittedName>
        <fullName evidence="2">Uncharacterized protein</fullName>
    </submittedName>
</protein>
<dbReference type="Pfam" id="PF14559">
    <property type="entry name" value="TPR_19"/>
    <property type="match status" value="1"/>
</dbReference>